<sequence length="68" mass="7537">MSNLAKAIDGRGLKQLWLAEQLGVTPATLSNWVTDKTMPSVNDAVRISELLEVPVDELWPQSDEKTND</sequence>
<protein>
    <recommendedName>
        <fullName evidence="1">HTH cro/C1-type domain-containing protein</fullName>
    </recommendedName>
</protein>
<dbReference type="InterPro" id="IPR010982">
    <property type="entry name" value="Lambda_DNA-bd_dom_sf"/>
</dbReference>
<comment type="caution">
    <text evidence="2">The sequence shown here is derived from an EMBL/GenBank/DDBJ whole genome shotgun (WGS) entry which is preliminary data.</text>
</comment>
<evidence type="ECO:0000259" key="1">
    <source>
        <dbReference type="PROSITE" id="PS50943"/>
    </source>
</evidence>
<dbReference type="PROSITE" id="PS50943">
    <property type="entry name" value="HTH_CROC1"/>
    <property type="match status" value="1"/>
</dbReference>
<dbReference type="SUPFAM" id="SSF47413">
    <property type="entry name" value="lambda repressor-like DNA-binding domains"/>
    <property type="match status" value="1"/>
</dbReference>
<dbReference type="Pfam" id="PF01381">
    <property type="entry name" value="HTH_3"/>
    <property type="match status" value="1"/>
</dbReference>
<reference evidence="2" key="1">
    <citation type="journal article" date="2015" name="Nature">
        <title>Complex archaea that bridge the gap between prokaryotes and eukaryotes.</title>
        <authorList>
            <person name="Spang A."/>
            <person name="Saw J.H."/>
            <person name="Jorgensen S.L."/>
            <person name="Zaremba-Niedzwiedzka K."/>
            <person name="Martijn J."/>
            <person name="Lind A.E."/>
            <person name="van Eijk R."/>
            <person name="Schleper C."/>
            <person name="Guy L."/>
            <person name="Ettema T.J."/>
        </authorList>
    </citation>
    <scope>NUCLEOTIDE SEQUENCE</scope>
</reference>
<dbReference type="GO" id="GO:0003677">
    <property type="term" value="F:DNA binding"/>
    <property type="evidence" value="ECO:0007669"/>
    <property type="project" value="InterPro"/>
</dbReference>
<evidence type="ECO:0000313" key="2">
    <source>
        <dbReference type="EMBL" id="KKM20413.1"/>
    </source>
</evidence>
<feature type="domain" description="HTH cro/C1-type" evidence="1">
    <location>
        <begin position="4"/>
        <end position="58"/>
    </location>
</feature>
<dbReference type="CDD" id="cd00093">
    <property type="entry name" value="HTH_XRE"/>
    <property type="match status" value="1"/>
</dbReference>
<dbReference type="InterPro" id="IPR001387">
    <property type="entry name" value="Cro/C1-type_HTH"/>
</dbReference>
<dbReference type="EMBL" id="LAZR01013772">
    <property type="protein sequence ID" value="KKM20413.1"/>
    <property type="molecule type" value="Genomic_DNA"/>
</dbReference>
<proteinExistence type="predicted"/>
<accession>A0A0F9KE48</accession>
<name>A0A0F9KE48_9ZZZZ</name>
<organism evidence="2">
    <name type="scientific">marine sediment metagenome</name>
    <dbReference type="NCBI Taxonomy" id="412755"/>
    <lineage>
        <taxon>unclassified sequences</taxon>
        <taxon>metagenomes</taxon>
        <taxon>ecological metagenomes</taxon>
    </lineage>
</organism>
<dbReference type="SMART" id="SM00530">
    <property type="entry name" value="HTH_XRE"/>
    <property type="match status" value="1"/>
</dbReference>
<gene>
    <name evidence="2" type="ORF">LCGC14_1645760</name>
</gene>
<dbReference type="AlphaFoldDB" id="A0A0F9KE48"/>
<dbReference type="Gene3D" id="1.10.260.40">
    <property type="entry name" value="lambda repressor-like DNA-binding domains"/>
    <property type="match status" value="1"/>
</dbReference>